<comment type="subcellular location">
    <subcellularLocation>
        <location evidence="1 6">Endoplasmic reticulum membrane</location>
        <topology evidence="1 6">Multi-pass membrane protein</topology>
    </subcellularLocation>
</comment>
<dbReference type="Gramene" id="Tc01v2_t004350.1">
    <property type="protein sequence ID" value="Tc01v2_p004350.1"/>
    <property type="gene ID" value="Tc01v2_g004350"/>
</dbReference>
<name>A0AB32VSU0_THECC</name>
<protein>
    <recommendedName>
        <fullName evidence="6">Reticulon-like protein</fullName>
    </recommendedName>
</protein>
<dbReference type="InterPro" id="IPR045064">
    <property type="entry name" value="Reticulon-like"/>
</dbReference>
<dbReference type="GeneID" id="18611070"/>
<evidence type="ECO:0000256" key="6">
    <source>
        <dbReference type="RuleBase" id="RU363132"/>
    </source>
</evidence>
<accession>A0AB32VSU0</accession>
<dbReference type="RefSeq" id="XP_017969501.1">
    <property type="nucleotide sequence ID" value="XM_018114012.1"/>
</dbReference>
<keyword evidence="3 6" id="KW-0256">Endoplasmic reticulum</keyword>
<dbReference type="PANTHER" id="PTHR10994">
    <property type="entry name" value="RETICULON"/>
    <property type="match status" value="1"/>
</dbReference>
<dbReference type="Proteomes" id="UP000694886">
    <property type="component" value="Chromosome 1"/>
</dbReference>
<proteinExistence type="predicted"/>
<evidence type="ECO:0000259" key="7">
    <source>
        <dbReference type="PROSITE" id="PS50845"/>
    </source>
</evidence>
<feature type="domain" description="Reticulon" evidence="7">
    <location>
        <begin position="12"/>
        <end position="200"/>
    </location>
</feature>
<evidence type="ECO:0000313" key="8">
    <source>
        <dbReference type="Proteomes" id="UP000694886"/>
    </source>
</evidence>
<gene>
    <name evidence="9" type="primary">LOC18611070</name>
</gene>
<dbReference type="InterPro" id="IPR003388">
    <property type="entry name" value="Reticulon"/>
</dbReference>
<dbReference type="PANTHER" id="PTHR10994:SF145">
    <property type="entry name" value="RETICULON-LIKE PROTEIN B13"/>
    <property type="match status" value="1"/>
</dbReference>
<reference evidence="9" key="2">
    <citation type="submission" date="2025-08" db="UniProtKB">
        <authorList>
            <consortium name="RefSeq"/>
        </authorList>
    </citation>
    <scope>IDENTIFICATION</scope>
</reference>
<evidence type="ECO:0000313" key="9">
    <source>
        <dbReference type="RefSeq" id="XP_017969501.1"/>
    </source>
</evidence>
<dbReference type="KEGG" id="tcc:18611070"/>
<keyword evidence="4 6" id="KW-1133">Transmembrane helix</keyword>
<keyword evidence="5 6" id="KW-0472">Membrane</keyword>
<evidence type="ECO:0000256" key="5">
    <source>
        <dbReference type="ARBA" id="ARBA00023136"/>
    </source>
</evidence>
<dbReference type="Pfam" id="PF02453">
    <property type="entry name" value="Reticulon"/>
    <property type="match status" value="1"/>
</dbReference>
<evidence type="ECO:0000256" key="2">
    <source>
        <dbReference type="ARBA" id="ARBA00022692"/>
    </source>
</evidence>
<dbReference type="PROSITE" id="PS50845">
    <property type="entry name" value="RETICULON"/>
    <property type="match status" value="1"/>
</dbReference>
<evidence type="ECO:0000256" key="1">
    <source>
        <dbReference type="ARBA" id="ARBA00004477"/>
    </source>
</evidence>
<evidence type="ECO:0000256" key="4">
    <source>
        <dbReference type="ARBA" id="ARBA00022989"/>
    </source>
</evidence>
<organism evidence="8 9">
    <name type="scientific">Theobroma cacao</name>
    <name type="common">Cacao</name>
    <name type="synonym">Cocoa</name>
    <dbReference type="NCBI Taxonomy" id="3641"/>
    <lineage>
        <taxon>Eukaryota</taxon>
        <taxon>Viridiplantae</taxon>
        <taxon>Streptophyta</taxon>
        <taxon>Embryophyta</taxon>
        <taxon>Tracheophyta</taxon>
        <taxon>Spermatophyta</taxon>
        <taxon>Magnoliopsida</taxon>
        <taxon>eudicotyledons</taxon>
        <taxon>Gunneridae</taxon>
        <taxon>Pentapetalae</taxon>
        <taxon>rosids</taxon>
        <taxon>malvids</taxon>
        <taxon>Malvales</taxon>
        <taxon>Malvaceae</taxon>
        <taxon>Byttnerioideae</taxon>
        <taxon>Theobroma</taxon>
    </lineage>
</organism>
<feature type="transmembrane region" description="Helical" evidence="6">
    <location>
        <begin position="49"/>
        <end position="70"/>
    </location>
</feature>
<sequence>MSATPRSALDAFRDIILWRRKKLSATVLLVSTATWVLLEVYQLNFITVASWLAMFIVASLFLWGNVLRLLGKEPPNLSDLELSKETALEIENTCRTFIEEVIGWMFHVTVEGDWLVFARTVVGLLLLSYVGSDLLTLLYIGIKTAMTVPLIYVKYGDQIKRCGERVKDQFRRLYEMFDEKVIRKMKSKIVREENKEKKVE</sequence>
<dbReference type="GO" id="GO:0005789">
    <property type="term" value="C:endoplasmic reticulum membrane"/>
    <property type="evidence" value="ECO:0007669"/>
    <property type="project" value="UniProtKB-SubCell"/>
</dbReference>
<reference evidence="8" key="1">
    <citation type="journal article" date="1997" name="Nucleic Acids Res.">
        <title>tRNAscan-SE: a program for improved detection of transfer RNA genes in genomic sequence.</title>
        <authorList>
            <person name="Lowe T.M."/>
            <person name="Eddy S.R."/>
        </authorList>
    </citation>
    <scope>NUCLEOTIDE SEQUENCE [LARGE SCALE GENOMIC DNA]</scope>
    <source>
        <strain evidence="8">r\B97-61/B2</strain>
    </source>
</reference>
<feature type="transmembrane region" description="Helical" evidence="6">
    <location>
        <begin position="114"/>
        <end position="131"/>
    </location>
</feature>
<keyword evidence="2 6" id="KW-0812">Transmembrane</keyword>
<evidence type="ECO:0000256" key="3">
    <source>
        <dbReference type="ARBA" id="ARBA00022824"/>
    </source>
</evidence>
<dbReference type="GO" id="GO:0009617">
    <property type="term" value="P:response to bacterium"/>
    <property type="evidence" value="ECO:0007669"/>
    <property type="project" value="InterPro"/>
</dbReference>
<dbReference type="AlphaFoldDB" id="A0AB32VSU0"/>